<feature type="domain" description="Glutathionylspermidine synthase pre-ATP-grasp-like" evidence="6">
    <location>
        <begin position="24"/>
        <end position="397"/>
    </location>
</feature>
<keyword evidence="8" id="KW-1185">Reference proteome</keyword>
<dbReference type="SUPFAM" id="SSF52440">
    <property type="entry name" value="PreATP-grasp domain"/>
    <property type="match status" value="1"/>
</dbReference>
<dbReference type="RefSeq" id="WP_317978432.1">
    <property type="nucleotide sequence ID" value="NZ_BTCL01000001.1"/>
</dbReference>
<keyword evidence="5" id="KW-0460">Magnesium</keyword>
<dbReference type="Proteomes" id="UP001285921">
    <property type="component" value="Unassembled WGS sequence"/>
</dbReference>
<sequence>MTTTTKVFTVIGEPETDRDRKVDILKEMGFAWADLESETYWIDQVVGMDRAIYEELDQASRELWLILDKTARYIHGKHDLYQLIGIPTLLWDLIDLLPMPEKGVMSRYARFDYAVSPDGSIKMLELNADTPTGYVEASIATPWLCELAGIRSVNDRMKELVASAWAIEKPDTVACVAYGSHLEDSGTIEALAKHSGLNVQLEDCLDLWVDDGILKNGQGKPIHRMFALYPKEWMAHDDGGEALAYAVEKGYLHLFNSIHSILLQSKGLQAAAWGLYELDVLFDKQERETIGRYMLPTYNKPVFNGDFVSKSMFGREGGSVKIFDQSGELEMEDQEAFDTSELFPVVYQKRTGLSRIRTAAGELHLLVGMFMINGETAGLLGRAGGPITGNSSHFIPIGVLEPDEEINDNR</sequence>
<organism evidence="7 8">
    <name type="scientific">Paenibacillus glycanilyticus</name>
    <dbReference type="NCBI Taxonomy" id="126569"/>
    <lineage>
        <taxon>Bacteria</taxon>
        <taxon>Bacillati</taxon>
        <taxon>Bacillota</taxon>
        <taxon>Bacilli</taxon>
        <taxon>Bacillales</taxon>
        <taxon>Paenibacillaceae</taxon>
        <taxon>Paenibacillus</taxon>
    </lineage>
</organism>
<evidence type="ECO:0000313" key="8">
    <source>
        <dbReference type="Proteomes" id="UP001285921"/>
    </source>
</evidence>
<gene>
    <name evidence="7" type="primary">gspS</name>
    <name evidence="7" type="ORF">PghCCS26_00510</name>
</gene>
<protein>
    <submittedName>
        <fullName evidence="7">Glutathionylspermidine synthase</fullName>
    </submittedName>
</protein>
<evidence type="ECO:0000256" key="5">
    <source>
        <dbReference type="ARBA" id="ARBA00022842"/>
    </source>
</evidence>
<evidence type="ECO:0000256" key="4">
    <source>
        <dbReference type="ARBA" id="ARBA00022840"/>
    </source>
</evidence>
<evidence type="ECO:0000313" key="7">
    <source>
        <dbReference type="EMBL" id="GMK42924.1"/>
    </source>
</evidence>
<keyword evidence="3" id="KW-0547">Nucleotide-binding</keyword>
<name>A0ABQ6NE52_9BACL</name>
<keyword evidence="1" id="KW-0436">Ligase</keyword>
<accession>A0ABQ6NE52</accession>
<dbReference type="Pfam" id="PF03738">
    <property type="entry name" value="GSP_synth"/>
    <property type="match status" value="1"/>
</dbReference>
<dbReference type="EMBL" id="BTCL01000001">
    <property type="protein sequence ID" value="GMK42924.1"/>
    <property type="molecule type" value="Genomic_DNA"/>
</dbReference>
<evidence type="ECO:0000259" key="6">
    <source>
        <dbReference type="Pfam" id="PF03738"/>
    </source>
</evidence>
<evidence type="ECO:0000256" key="3">
    <source>
        <dbReference type="ARBA" id="ARBA00022741"/>
    </source>
</evidence>
<proteinExistence type="predicted"/>
<dbReference type="InterPro" id="IPR016185">
    <property type="entry name" value="PreATP-grasp_dom_sf"/>
</dbReference>
<dbReference type="Gene3D" id="3.30.1490.330">
    <property type="match status" value="1"/>
</dbReference>
<evidence type="ECO:0000256" key="2">
    <source>
        <dbReference type="ARBA" id="ARBA00022723"/>
    </source>
</evidence>
<reference evidence="7 8" key="1">
    <citation type="submission" date="2023-05" db="EMBL/GenBank/DDBJ databases">
        <title>Draft genome of Paenibacillus sp. CCS26.</title>
        <authorList>
            <person name="Akita H."/>
            <person name="Shinto Y."/>
            <person name="Kimura Z."/>
        </authorList>
    </citation>
    <scope>NUCLEOTIDE SEQUENCE [LARGE SCALE GENOMIC DNA]</scope>
    <source>
        <strain evidence="7 8">CCS26</strain>
    </source>
</reference>
<keyword evidence="4" id="KW-0067">ATP-binding</keyword>
<comment type="caution">
    <text evidence="7">The sequence shown here is derived from an EMBL/GenBank/DDBJ whole genome shotgun (WGS) entry which is preliminary data.</text>
</comment>
<dbReference type="SUPFAM" id="SSF56059">
    <property type="entry name" value="Glutathione synthetase ATP-binding domain-like"/>
    <property type="match status" value="1"/>
</dbReference>
<evidence type="ECO:0000256" key="1">
    <source>
        <dbReference type="ARBA" id="ARBA00022598"/>
    </source>
</evidence>
<dbReference type="InterPro" id="IPR005494">
    <property type="entry name" value="GSPS_pre-ATP-grasp-like_dom"/>
</dbReference>
<keyword evidence="2" id="KW-0479">Metal-binding</keyword>